<evidence type="ECO:0000313" key="4">
    <source>
        <dbReference type="EMBL" id="CAB4576709.1"/>
    </source>
</evidence>
<evidence type="ECO:0000256" key="3">
    <source>
        <dbReference type="SAM" id="MobiDB-lite"/>
    </source>
</evidence>
<dbReference type="GO" id="GO:0016788">
    <property type="term" value="F:hydrolase activity, acting on ester bonds"/>
    <property type="evidence" value="ECO:0007669"/>
    <property type="project" value="InterPro"/>
</dbReference>
<feature type="region of interest" description="Disordered" evidence="3">
    <location>
        <begin position="1"/>
        <end position="23"/>
    </location>
</feature>
<dbReference type="NCBIfam" id="TIGR00010">
    <property type="entry name" value="YchF/TatD family DNA exonuclease"/>
    <property type="match status" value="1"/>
</dbReference>
<gene>
    <name evidence="4" type="ORF">UFOPK1740_00615</name>
</gene>
<accession>A0A6J6EMW5</accession>
<dbReference type="AlphaFoldDB" id="A0A6J6EMW5"/>
<dbReference type="Gene3D" id="3.20.20.140">
    <property type="entry name" value="Metal-dependent hydrolases"/>
    <property type="match status" value="1"/>
</dbReference>
<dbReference type="PANTHER" id="PTHR46124">
    <property type="entry name" value="D-AMINOACYL-TRNA DEACYLASE"/>
    <property type="match status" value="1"/>
</dbReference>
<dbReference type="GO" id="GO:0004536">
    <property type="term" value="F:DNA nuclease activity"/>
    <property type="evidence" value="ECO:0007669"/>
    <property type="project" value="InterPro"/>
</dbReference>
<organism evidence="4">
    <name type="scientific">freshwater metagenome</name>
    <dbReference type="NCBI Taxonomy" id="449393"/>
    <lineage>
        <taxon>unclassified sequences</taxon>
        <taxon>metagenomes</taxon>
        <taxon>ecological metagenomes</taxon>
    </lineage>
</organism>
<dbReference type="EMBL" id="CAEZTU010000019">
    <property type="protein sequence ID" value="CAB4576709.1"/>
    <property type="molecule type" value="Genomic_DNA"/>
</dbReference>
<keyword evidence="1" id="KW-0479">Metal-binding</keyword>
<proteinExistence type="predicted"/>
<dbReference type="SUPFAM" id="SSF51556">
    <property type="entry name" value="Metallo-dependent hydrolases"/>
    <property type="match status" value="1"/>
</dbReference>
<dbReference type="PIRSF" id="PIRSF005902">
    <property type="entry name" value="DNase_TatD"/>
    <property type="match status" value="1"/>
</dbReference>
<dbReference type="FunFam" id="3.20.20.140:FF:000005">
    <property type="entry name" value="TatD family hydrolase"/>
    <property type="match status" value="1"/>
</dbReference>
<protein>
    <submittedName>
        <fullName evidence="4">Unannotated protein</fullName>
    </submittedName>
</protein>
<dbReference type="CDD" id="cd01310">
    <property type="entry name" value="TatD_DNAse"/>
    <property type="match status" value="1"/>
</dbReference>
<reference evidence="4" key="1">
    <citation type="submission" date="2020-05" db="EMBL/GenBank/DDBJ databases">
        <authorList>
            <person name="Chiriac C."/>
            <person name="Salcher M."/>
            <person name="Ghai R."/>
            <person name="Kavagutti S V."/>
        </authorList>
    </citation>
    <scope>NUCLEOTIDE SEQUENCE</scope>
</reference>
<evidence type="ECO:0000256" key="1">
    <source>
        <dbReference type="ARBA" id="ARBA00022723"/>
    </source>
</evidence>
<evidence type="ECO:0000256" key="2">
    <source>
        <dbReference type="ARBA" id="ARBA00022801"/>
    </source>
</evidence>
<name>A0A6J6EMW5_9ZZZZ</name>
<dbReference type="GO" id="GO:0005829">
    <property type="term" value="C:cytosol"/>
    <property type="evidence" value="ECO:0007669"/>
    <property type="project" value="TreeGrafter"/>
</dbReference>
<dbReference type="Pfam" id="PF01026">
    <property type="entry name" value="TatD_DNase"/>
    <property type="match status" value="1"/>
</dbReference>
<keyword evidence="2" id="KW-0378">Hydrolase</keyword>
<dbReference type="InterPro" id="IPR001130">
    <property type="entry name" value="TatD-like"/>
</dbReference>
<dbReference type="InterPro" id="IPR032466">
    <property type="entry name" value="Metal_Hydrolase"/>
</dbReference>
<sequence length="298" mass="33282">MNNKDNELRARKDFGVTESKKREYPPLPEKLNISTIDAHCHLDIEDEDIFMSVEDSLAKAKAVGIVGIVQVGVDVPSSRWALKTAKEFSQIHATVAIHPNDAPLIALEKSESALDEAIAEISELAQDEAVRAIGETGVDFFRTSVEGRDFQEKSFRAHIQIANKLNKPVMVHDRDAHQEALKILDEEKAQQVIFHCFSGDKDFAQELVKRGWYLSFAGTCTFKNASNLREALQVTPLENVLVETDAPFLTPMPYRGYPNSSYMIPLTLATMAQEMNVDIDTVANATRVNAEKLFGKFE</sequence>
<dbReference type="PANTHER" id="PTHR46124:SF2">
    <property type="entry name" value="D-AMINOACYL-TRNA DEACYLASE"/>
    <property type="match status" value="1"/>
</dbReference>
<dbReference type="InterPro" id="IPR015991">
    <property type="entry name" value="TatD/YcfH-like"/>
</dbReference>
<dbReference type="GO" id="GO:0046872">
    <property type="term" value="F:metal ion binding"/>
    <property type="evidence" value="ECO:0007669"/>
    <property type="project" value="UniProtKB-KW"/>
</dbReference>